<dbReference type="Proteomes" id="UP000015106">
    <property type="component" value="Chromosome 7"/>
</dbReference>
<dbReference type="Gramene" id="TuG1812G0700005055.01.T01">
    <property type="protein sequence ID" value="TuG1812G0700005055.01.T01.cds271116"/>
    <property type="gene ID" value="TuG1812G0700005055.01"/>
</dbReference>
<protein>
    <submittedName>
        <fullName evidence="1">Uncharacterized protein</fullName>
    </submittedName>
</protein>
<evidence type="ECO:0000313" key="1">
    <source>
        <dbReference type="EnsemblPlants" id="TuG1812G0700005055.01.T01.cds271116"/>
    </source>
</evidence>
<sequence length="50" mass="5713">KRSFNCDHSQAFAMEKACTNLTDVVRSVHLLKFKGYSLTMEISSDHCFKS</sequence>
<accession>A0A8R7R7B0</accession>
<reference evidence="1" key="3">
    <citation type="submission" date="2022-06" db="UniProtKB">
        <authorList>
            <consortium name="EnsemblPlants"/>
        </authorList>
    </citation>
    <scope>IDENTIFICATION</scope>
</reference>
<reference evidence="2" key="1">
    <citation type="journal article" date="2013" name="Nature">
        <title>Draft genome of the wheat A-genome progenitor Triticum urartu.</title>
        <authorList>
            <person name="Ling H.Q."/>
            <person name="Zhao S."/>
            <person name="Liu D."/>
            <person name="Wang J."/>
            <person name="Sun H."/>
            <person name="Zhang C."/>
            <person name="Fan H."/>
            <person name="Li D."/>
            <person name="Dong L."/>
            <person name="Tao Y."/>
            <person name="Gao C."/>
            <person name="Wu H."/>
            <person name="Li Y."/>
            <person name="Cui Y."/>
            <person name="Guo X."/>
            <person name="Zheng S."/>
            <person name="Wang B."/>
            <person name="Yu K."/>
            <person name="Liang Q."/>
            <person name="Yang W."/>
            <person name="Lou X."/>
            <person name="Chen J."/>
            <person name="Feng M."/>
            <person name="Jian J."/>
            <person name="Zhang X."/>
            <person name="Luo G."/>
            <person name="Jiang Y."/>
            <person name="Liu J."/>
            <person name="Wang Z."/>
            <person name="Sha Y."/>
            <person name="Zhang B."/>
            <person name="Wu H."/>
            <person name="Tang D."/>
            <person name="Shen Q."/>
            <person name="Xue P."/>
            <person name="Zou S."/>
            <person name="Wang X."/>
            <person name="Liu X."/>
            <person name="Wang F."/>
            <person name="Yang Y."/>
            <person name="An X."/>
            <person name="Dong Z."/>
            <person name="Zhang K."/>
            <person name="Zhang X."/>
            <person name="Luo M.C."/>
            <person name="Dvorak J."/>
            <person name="Tong Y."/>
            <person name="Wang J."/>
            <person name="Yang H."/>
            <person name="Li Z."/>
            <person name="Wang D."/>
            <person name="Zhang A."/>
            <person name="Wang J."/>
        </authorList>
    </citation>
    <scope>NUCLEOTIDE SEQUENCE</scope>
    <source>
        <strain evidence="2">cv. G1812</strain>
    </source>
</reference>
<organism evidence="1 2">
    <name type="scientific">Triticum urartu</name>
    <name type="common">Red wild einkorn</name>
    <name type="synonym">Crithodium urartu</name>
    <dbReference type="NCBI Taxonomy" id="4572"/>
    <lineage>
        <taxon>Eukaryota</taxon>
        <taxon>Viridiplantae</taxon>
        <taxon>Streptophyta</taxon>
        <taxon>Embryophyta</taxon>
        <taxon>Tracheophyta</taxon>
        <taxon>Spermatophyta</taxon>
        <taxon>Magnoliopsida</taxon>
        <taxon>Liliopsida</taxon>
        <taxon>Poales</taxon>
        <taxon>Poaceae</taxon>
        <taxon>BOP clade</taxon>
        <taxon>Pooideae</taxon>
        <taxon>Triticodae</taxon>
        <taxon>Triticeae</taxon>
        <taxon>Triticinae</taxon>
        <taxon>Triticum</taxon>
    </lineage>
</organism>
<reference evidence="1" key="2">
    <citation type="submission" date="2018-03" db="EMBL/GenBank/DDBJ databases">
        <title>The Triticum urartu genome reveals the dynamic nature of wheat genome evolution.</title>
        <authorList>
            <person name="Ling H."/>
            <person name="Ma B."/>
            <person name="Shi X."/>
            <person name="Liu H."/>
            <person name="Dong L."/>
            <person name="Sun H."/>
            <person name="Cao Y."/>
            <person name="Gao Q."/>
            <person name="Zheng S."/>
            <person name="Li Y."/>
            <person name="Yu Y."/>
            <person name="Du H."/>
            <person name="Qi M."/>
            <person name="Li Y."/>
            <person name="Yu H."/>
            <person name="Cui Y."/>
            <person name="Wang N."/>
            <person name="Chen C."/>
            <person name="Wu H."/>
            <person name="Zhao Y."/>
            <person name="Zhang J."/>
            <person name="Li Y."/>
            <person name="Zhou W."/>
            <person name="Zhang B."/>
            <person name="Hu W."/>
            <person name="Eijk M."/>
            <person name="Tang J."/>
            <person name="Witsenboer H."/>
            <person name="Zhao S."/>
            <person name="Li Z."/>
            <person name="Zhang A."/>
            <person name="Wang D."/>
            <person name="Liang C."/>
        </authorList>
    </citation>
    <scope>NUCLEOTIDE SEQUENCE [LARGE SCALE GENOMIC DNA]</scope>
    <source>
        <strain evidence="1">cv. G1812</strain>
    </source>
</reference>
<dbReference type="EnsemblPlants" id="TuG1812G0700005055.01.T01">
    <property type="protein sequence ID" value="TuG1812G0700005055.01.T01.cds271116"/>
    <property type="gene ID" value="TuG1812G0700005055.01"/>
</dbReference>
<proteinExistence type="predicted"/>
<name>A0A8R7R7B0_TRIUA</name>
<evidence type="ECO:0000313" key="2">
    <source>
        <dbReference type="Proteomes" id="UP000015106"/>
    </source>
</evidence>
<dbReference type="AlphaFoldDB" id="A0A8R7R7B0"/>
<keyword evidence="2" id="KW-1185">Reference proteome</keyword>